<dbReference type="Gene3D" id="3.40.50.1820">
    <property type="entry name" value="alpha/beta hydrolase"/>
    <property type="match status" value="1"/>
</dbReference>
<protein>
    <submittedName>
        <fullName evidence="2">Alpha-beta hydrolase superfamily lysophospholipase</fullName>
    </submittedName>
</protein>
<accession>A0AAJ1TYB8</accession>
<name>A0AAJ1TYB8_9ACTN</name>
<dbReference type="InterPro" id="IPR022742">
    <property type="entry name" value="Hydrolase_4"/>
</dbReference>
<dbReference type="PANTHER" id="PTHR11614">
    <property type="entry name" value="PHOSPHOLIPASE-RELATED"/>
    <property type="match status" value="1"/>
</dbReference>
<dbReference type="AlphaFoldDB" id="A0AAJ1TYB8"/>
<dbReference type="EMBL" id="JAUTAN010000001">
    <property type="protein sequence ID" value="MDQ1104054.1"/>
    <property type="molecule type" value="Genomic_DNA"/>
</dbReference>
<keyword evidence="2" id="KW-0378">Hydrolase</keyword>
<organism evidence="2 3">
    <name type="scientific">Nocardioides zeae</name>
    <dbReference type="NCBI Taxonomy" id="1457234"/>
    <lineage>
        <taxon>Bacteria</taxon>
        <taxon>Bacillati</taxon>
        <taxon>Actinomycetota</taxon>
        <taxon>Actinomycetes</taxon>
        <taxon>Propionibacteriales</taxon>
        <taxon>Nocardioidaceae</taxon>
        <taxon>Nocardioides</taxon>
    </lineage>
</organism>
<dbReference type="Pfam" id="PF12146">
    <property type="entry name" value="Hydrolase_4"/>
    <property type="match status" value="1"/>
</dbReference>
<reference evidence="2" key="1">
    <citation type="submission" date="2023-07" db="EMBL/GenBank/DDBJ databases">
        <title>Functional and genomic diversity of the sorghum phyllosphere microbiome.</title>
        <authorList>
            <person name="Shade A."/>
        </authorList>
    </citation>
    <scope>NUCLEOTIDE SEQUENCE</scope>
    <source>
        <strain evidence="2">SORGH_AS_1067</strain>
    </source>
</reference>
<dbReference type="Proteomes" id="UP001239215">
    <property type="component" value="Unassembled WGS sequence"/>
</dbReference>
<evidence type="ECO:0000313" key="2">
    <source>
        <dbReference type="EMBL" id="MDQ1104054.1"/>
    </source>
</evidence>
<dbReference type="GO" id="GO:0016787">
    <property type="term" value="F:hydrolase activity"/>
    <property type="evidence" value="ECO:0007669"/>
    <property type="project" value="UniProtKB-KW"/>
</dbReference>
<dbReference type="InterPro" id="IPR029058">
    <property type="entry name" value="AB_hydrolase_fold"/>
</dbReference>
<proteinExistence type="predicted"/>
<dbReference type="SUPFAM" id="SSF53474">
    <property type="entry name" value="alpha/beta-Hydrolases"/>
    <property type="match status" value="1"/>
</dbReference>
<dbReference type="InterPro" id="IPR051044">
    <property type="entry name" value="MAG_DAG_Lipase"/>
</dbReference>
<evidence type="ECO:0000259" key="1">
    <source>
        <dbReference type="Pfam" id="PF12146"/>
    </source>
</evidence>
<feature type="domain" description="Serine aminopeptidase S33" evidence="1">
    <location>
        <begin position="38"/>
        <end position="291"/>
    </location>
</feature>
<dbReference type="RefSeq" id="WP_307199435.1">
    <property type="nucleotide sequence ID" value="NZ_JAUTAN010000001.1"/>
</dbReference>
<gene>
    <name evidence="2" type="ORF">QE405_001338</name>
</gene>
<evidence type="ECO:0000313" key="3">
    <source>
        <dbReference type="Proteomes" id="UP001239215"/>
    </source>
</evidence>
<sequence>MSQPDVLGPPYTAETIPLRPDDEGEVVATLVHRPAVGPSRGAVLHVHGFCDYFFHTEYAAWWAERGYDVYALDLRKYGRSILPHQTPTYVDDLAAYDEELDAAWERITDRDGHERVLLSGHSTGGLIVALWAHDRTPSGLVGLVLNSPWFDLRGSLLARTVGTVAIDLLGARFPRRVLPRNVSGLYGRSLHRDHEGEFDYDLQWKPLESVPVQLGWLRAVRRAHARLHRGLAVGVPVLVLSSDRTTAPREMGEDVLSSDVVLDVQQIRRWSPYVGARHLTLATVPGALHDVILSRQPARSLAYAELDRWLRSRIDED</sequence>
<comment type="caution">
    <text evidence="2">The sequence shown here is derived from an EMBL/GenBank/DDBJ whole genome shotgun (WGS) entry which is preliminary data.</text>
</comment>